<gene>
    <name evidence="2" type="ORF">ESZ54_04720</name>
</gene>
<keyword evidence="3" id="KW-1185">Reference proteome</keyword>
<protein>
    <submittedName>
        <fullName evidence="2">Uncharacterized protein</fullName>
    </submittedName>
</protein>
<feature type="coiled-coil region" evidence="1">
    <location>
        <begin position="45"/>
        <end position="75"/>
    </location>
</feature>
<dbReference type="Proteomes" id="UP000310506">
    <property type="component" value="Unassembled WGS sequence"/>
</dbReference>
<dbReference type="AlphaFoldDB" id="A0A4S3B949"/>
<evidence type="ECO:0000313" key="2">
    <source>
        <dbReference type="EMBL" id="THB61525.1"/>
    </source>
</evidence>
<proteinExistence type="predicted"/>
<accession>A0A4S3B949</accession>
<keyword evidence="1" id="KW-0175">Coiled coil</keyword>
<sequence>MKKFFSVLIFIILIGGGGYFYYTQVQQTKAPDKVATDTGTVVIQKEELAKEAEEAKKIAKKVKEKRKNVKEYKETFPSWEEFNNKENDDTSYTTEEHPDKKLYLVVASENEDGSISATFNDEPVNKPK</sequence>
<dbReference type="OrthoDB" id="2199875at2"/>
<dbReference type="RefSeq" id="WP_136136537.1">
    <property type="nucleotide sequence ID" value="NZ_SDGV01000011.1"/>
</dbReference>
<reference evidence="2 3" key="1">
    <citation type="submission" date="2019-01" db="EMBL/GenBank/DDBJ databases">
        <title>Vagococcus silagei sp. nov. isolated from brewer's grain.</title>
        <authorList>
            <person name="Guu J.-R."/>
        </authorList>
    </citation>
    <scope>NUCLEOTIDE SEQUENCE [LARGE SCALE GENOMIC DNA]</scope>
    <source>
        <strain evidence="2 3">2B-2</strain>
    </source>
</reference>
<evidence type="ECO:0000313" key="3">
    <source>
        <dbReference type="Proteomes" id="UP000310506"/>
    </source>
</evidence>
<organism evidence="2 3">
    <name type="scientific">Vagococcus silagei</name>
    <dbReference type="NCBI Taxonomy" id="2508885"/>
    <lineage>
        <taxon>Bacteria</taxon>
        <taxon>Bacillati</taxon>
        <taxon>Bacillota</taxon>
        <taxon>Bacilli</taxon>
        <taxon>Lactobacillales</taxon>
        <taxon>Enterococcaceae</taxon>
        <taxon>Vagococcus</taxon>
    </lineage>
</organism>
<dbReference type="EMBL" id="SDGV01000011">
    <property type="protein sequence ID" value="THB61525.1"/>
    <property type="molecule type" value="Genomic_DNA"/>
</dbReference>
<comment type="caution">
    <text evidence="2">The sequence shown here is derived from an EMBL/GenBank/DDBJ whole genome shotgun (WGS) entry which is preliminary data.</text>
</comment>
<evidence type="ECO:0000256" key="1">
    <source>
        <dbReference type="SAM" id="Coils"/>
    </source>
</evidence>
<name>A0A4S3B949_9ENTE</name>